<gene>
    <name evidence="9" type="ORF">DC345_31285</name>
</gene>
<feature type="transmembrane region" description="Helical" evidence="7">
    <location>
        <begin position="262"/>
        <end position="287"/>
    </location>
</feature>
<dbReference type="InterPro" id="IPR035906">
    <property type="entry name" value="MetI-like_sf"/>
</dbReference>
<dbReference type="Gene3D" id="1.10.3720.10">
    <property type="entry name" value="MetI-like"/>
    <property type="match status" value="1"/>
</dbReference>
<evidence type="ECO:0000256" key="4">
    <source>
        <dbReference type="ARBA" id="ARBA00022692"/>
    </source>
</evidence>
<dbReference type="PROSITE" id="PS50928">
    <property type="entry name" value="ABC_TM1"/>
    <property type="match status" value="1"/>
</dbReference>
<dbReference type="EMBL" id="QEVW01000049">
    <property type="protein sequence ID" value="RAW09375.1"/>
    <property type="molecule type" value="Genomic_DNA"/>
</dbReference>
<feature type="transmembrane region" description="Helical" evidence="7">
    <location>
        <begin position="209"/>
        <end position="230"/>
    </location>
</feature>
<proteinExistence type="inferred from homology"/>
<dbReference type="SUPFAM" id="SSF161098">
    <property type="entry name" value="MetI-like"/>
    <property type="match status" value="1"/>
</dbReference>
<evidence type="ECO:0000313" key="9">
    <source>
        <dbReference type="EMBL" id="RAW09375.1"/>
    </source>
</evidence>
<dbReference type="PANTHER" id="PTHR43227">
    <property type="entry name" value="BLL4140 PROTEIN"/>
    <property type="match status" value="1"/>
</dbReference>
<keyword evidence="4 7" id="KW-0812">Transmembrane</keyword>
<feature type="domain" description="ABC transmembrane type-1" evidence="8">
    <location>
        <begin position="69"/>
        <end position="283"/>
    </location>
</feature>
<comment type="similarity">
    <text evidence="7">Belongs to the binding-protein-dependent transport system permease family.</text>
</comment>
<comment type="caution">
    <text evidence="9">The sequence shown here is derived from an EMBL/GenBank/DDBJ whole genome shotgun (WGS) entry which is preliminary data.</text>
</comment>
<keyword evidence="2 7" id="KW-0813">Transport</keyword>
<comment type="subcellular location">
    <subcellularLocation>
        <location evidence="1 7">Cell membrane</location>
        <topology evidence="1 7">Multi-pass membrane protein</topology>
    </subcellularLocation>
</comment>
<accession>A0A329QAG8</accession>
<dbReference type="Proteomes" id="UP000250642">
    <property type="component" value="Unassembled WGS sequence"/>
</dbReference>
<evidence type="ECO:0000256" key="1">
    <source>
        <dbReference type="ARBA" id="ARBA00004651"/>
    </source>
</evidence>
<evidence type="ECO:0000256" key="5">
    <source>
        <dbReference type="ARBA" id="ARBA00022989"/>
    </source>
</evidence>
<reference evidence="9 10" key="1">
    <citation type="submission" date="2018-04" db="EMBL/GenBank/DDBJ databases">
        <title>Paenibacillus taichungensis Genome sequencing and assembly.</title>
        <authorList>
            <person name="Xu J."/>
            <person name="Rensing C."/>
            <person name="Mazhar H.S."/>
        </authorList>
    </citation>
    <scope>NUCLEOTIDE SEQUENCE [LARGE SCALE GENOMIC DNA]</scope>
    <source>
        <strain evidence="9 10">NC1</strain>
    </source>
</reference>
<dbReference type="GO" id="GO:0055085">
    <property type="term" value="P:transmembrane transport"/>
    <property type="evidence" value="ECO:0007669"/>
    <property type="project" value="InterPro"/>
</dbReference>
<dbReference type="AlphaFoldDB" id="A0A329QAG8"/>
<evidence type="ECO:0000313" key="10">
    <source>
        <dbReference type="Proteomes" id="UP000250642"/>
    </source>
</evidence>
<name>A0A329QAG8_9BACL</name>
<evidence type="ECO:0000256" key="7">
    <source>
        <dbReference type="RuleBase" id="RU363032"/>
    </source>
</evidence>
<dbReference type="PANTHER" id="PTHR43227:SF11">
    <property type="entry name" value="BLL4140 PROTEIN"/>
    <property type="match status" value="1"/>
</dbReference>
<keyword evidence="3" id="KW-1003">Cell membrane</keyword>
<sequence>MRNRTFIKHYYIMLLPGFVWLLLISIIPMFGIAIAFQDFNPGQGIWKSPWIGLENFEYMFSLNDTKTIFFNTVNIAVMKIGGNLIVPLIFAIMLNELRLMVIKRWVQTIVYLPHFLSWVILSGILLDVFSYTGPVNGLLHMLGIEPVLFFARADLFPFIVVGSDVWKEFGFNTIIYLAALTGISPSLYEAASIDGATRLRRIWHVTLPGLRTTIVLLAVLSLGNVLNAGFDQIFNMYNPLLYSTGDIIDTWVYREGLLNMQYGLATAVGLLKSVVSFVLIIISYLLASKFANYRIF</sequence>
<evidence type="ECO:0000256" key="3">
    <source>
        <dbReference type="ARBA" id="ARBA00022475"/>
    </source>
</evidence>
<feature type="transmembrane region" description="Helical" evidence="7">
    <location>
        <begin position="68"/>
        <end position="94"/>
    </location>
</feature>
<dbReference type="CDD" id="cd06261">
    <property type="entry name" value="TM_PBP2"/>
    <property type="match status" value="1"/>
</dbReference>
<dbReference type="RefSeq" id="WP_113056451.1">
    <property type="nucleotide sequence ID" value="NZ_CP175536.1"/>
</dbReference>
<organism evidence="9 10">
    <name type="scientific">Paenibacillus taichungensis</name>
    <dbReference type="NCBI Taxonomy" id="484184"/>
    <lineage>
        <taxon>Bacteria</taxon>
        <taxon>Bacillati</taxon>
        <taxon>Bacillota</taxon>
        <taxon>Bacilli</taxon>
        <taxon>Bacillales</taxon>
        <taxon>Paenibacillaceae</taxon>
        <taxon>Paenibacillus</taxon>
    </lineage>
</organism>
<evidence type="ECO:0000256" key="2">
    <source>
        <dbReference type="ARBA" id="ARBA00022448"/>
    </source>
</evidence>
<dbReference type="InterPro" id="IPR050809">
    <property type="entry name" value="UgpAE/MalFG_permease"/>
</dbReference>
<feature type="transmembrane region" description="Helical" evidence="7">
    <location>
        <begin position="12"/>
        <end position="36"/>
    </location>
</feature>
<evidence type="ECO:0000256" key="6">
    <source>
        <dbReference type="ARBA" id="ARBA00023136"/>
    </source>
</evidence>
<protein>
    <submittedName>
        <fullName evidence="9">Sugar ABC transporter permease</fullName>
    </submittedName>
</protein>
<feature type="transmembrane region" description="Helical" evidence="7">
    <location>
        <begin position="115"/>
        <end position="133"/>
    </location>
</feature>
<keyword evidence="5 7" id="KW-1133">Transmembrane helix</keyword>
<dbReference type="GO" id="GO:0005886">
    <property type="term" value="C:plasma membrane"/>
    <property type="evidence" value="ECO:0007669"/>
    <property type="project" value="UniProtKB-SubCell"/>
</dbReference>
<feature type="transmembrane region" description="Helical" evidence="7">
    <location>
        <begin position="169"/>
        <end position="188"/>
    </location>
</feature>
<keyword evidence="6 7" id="KW-0472">Membrane</keyword>
<evidence type="ECO:0000259" key="8">
    <source>
        <dbReference type="PROSITE" id="PS50928"/>
    </source>
</evidence>
<dbReference type="Pfam" id="PF00528">
    <property type="entry name" value="BPD_transp_1"/>
    <property type="match status" value="1"/>
</dbReference>
<dbReference type="InterPro" id="IPR000515">
    <property type="entry name" value="MetI-like"/>
</dbReference>